<organism evidence="4 5">
    <name type="scientific">Haemaphysalis longicornis</name>
    <name type="common">Bush tick</name>
    <dbReference type="NCBI Taxonomy" id="44386"/>
    <lineage>
        <taxon>Eukaryota</taxon>
        <taxon>Metazoa</taxon>
        <taxon>Ecdysozoa</taxon>
        <taxon>Arthropoda</taxon>
        <taxon>Chelicerata</taxon>
        <taxon>Arachnida</taxon>
        <taxon>Acari</taxon>
        <taxon>Parasitiformes</taxon>
        <taxon>Ixodida</taxon>
        <taxon>Ixodoidea</taxon>
        <taxon>Ixodidae</taxon>
        <taxon>Haemaphysalinae</taxon>
        <taxon>Haemaphysalis</taxon>
    </lineage>
</organism>
<reference evidence="4 5" key="1">
    <citation type="journal article" date="2020" name="Cell">
        <title>Large-Scale Comparative Analyses of Tick Genomes Elucidate Their Genetic Diversity and Vector Capacities.</title>
        <authorList>
            <consortium name="Tick Genome and Microbiome Consortium (TIGMIC)"/>
            <person name="Jia N."/>
            <person name="Wang J."/>
            <person name="Shi W."/>
            <person name="Du L."/>
            <person name="Sun Y."/>
            <person name="Zhan W."/>
            <person name="Jiang J.F."/>
            <person name="Wang Q."/>
            <person name="Zhang B."/>
            <person name="Ji P."/>
            <person name="Bell-Sakyi L."/>
            <person name="Cui X.M."/>
            <person name="Yuan T.T."/>
            <person name="Jiang B.G."/>
            <person name="Yang W.F."/>
            <person name="Lam T.T."/>
            <person name="Chang Q.C."/>
            <person name="Ding S.J."/>
            <person name="Wang X.J."/>
            <person name="Zhu J.G."/>
            <person name="Ruan X.D."/>
            <person name="Zhao L."/>
            <person name="Wei J.T."/>
            <person name="Ye R.Z."/>
            <person name="Que T.C."/>
            <person name="Du C.H."/>
            <person name="Zhou Y.H."/>
            <person name="Cheng J.X."/>
            <person name="Dai P.F."/>
            <person name="Guo W.B."/>
            <person name="Han X.H."/>
            <person name="Huang E.J."/>
            <person name="Li L.F."/>
            <person name="Wei W."/>
            <person name="Gao Y.C."/>
            <person name="Liu J.Z."/>
            <person name="Shao H.Z."/>
            <person name="Wang X."/>
            <person name="Wang C.C."/>
            <person name="Yang T.C."/>
            <person name="Huo Q.B."/>
            <person name="Li W."/>
            <person name="Chen H.Y."/>
            <person name="Chen S.E."/>
            <person name="Zhou L.G."/>
            <person name="Ni X.B."/>
            <person name="Tian J.H."/>
            <person name="Sheng Y."/>
            <person name="Liu T."/>
            <person name="Pan Y.S."/>
            <person name="Xia L.Y."/>
            <person name="Li J."/>
            <person name="Zhao F."/>
            <person name="Cao W.C."/>
        </authorList>
    </citation>
    <scope>NUCLEOTIDE SEQUENCE [LARGE SCALE GENOMIC DNA]</scope>
    <source>
        <strain evidence="4">HaeL-2018</strain>
    </source>
</reference>
<dbReference type="Proteomes" id="UP000821853">
    <property type="component" value="Chromosome 3"/>
</dbReference>
<dbReference type="AlphaFoldDB" id="A0A9J6G9I8"/>
<dbReference type="GO" id="GO:0046872">
    <property type="term" value="F:metal ion binding"/>
    <property type="evidence" value="ECO:0007669"/>
    <property type="project" value="UniProtKB-KW"/>
</dbReference>
<dbReference type="Pfam" id="PF13359">
    <property type="entry name" value="DDE_Tnp_4"/>
    <property type="match status" value="1"/>
</dbReference>
<keyword evidence="5" id="KW-1185">Reference proteome</keyword>
<gene>
    <name evidence="4" type="ORF">HPB48_003982</name>
</gene>
<dbReference type="OrthoDB" id="6488078at2759"/>
<protein>
    <recommendedName>
        <fullName evidence="3">DDE Tnp4 domain-containing protein</fullName>
    </recommendedName>
</protein>
<dbReference type="OMA" id="KEYLCRE"/>
<accession>A0A9J6G9I8</accession>
<feature type="domain" description="DDE Tnp4" evidence="3">
    <location>
        <begin position="27"/>
        <end position="78"/>
    </location>
</feature>
<comment type="cofactor">
    <cofactor evidence="1">
        <name>a divalent metal cation</name>
        <dbReference type="ChEBI" id="CHEBI:60240"/>
    </cofactor>
</comment>
<proteinExistence type="predicted"/>
<keyword evidence="2" id="KW-0479">Metal-binding</keyword>
<sequence>MTPDKFDQLHDIVRVELTKEYLCREPVSSGERLAITIRRIVENAFGILTARWRILLRRVDLLPRNAEFVVLACCTLHNFLCAAREAAYNPPGYVDHEDEHGNRVLGHWRQDAQDSALFELERTSAKNFSRGASNARSIFVEYFMREGAVPWQWAHTGVQAPRYQP</sequence>
<evidence type="ECO:0000313" key="4">
    <source>
        <dbReference type="EMBL" id="KAH9371044.1"/>
    </source>
</evidence>
<dbReference type="InterPro" id="IPR027806">
    <property type="entry name" value="HARBI1_dom"/>
</dbReference>
<name>A0A9J6G9I8_HAELO</name>
<evidence type="ECO:0000259" key="3">
    <source>
        <dbReference type="Pfam" id="PF13359"/>
    </source>
</evidence>
<dbReference type="EMBL" id="JABSTR010000005">
    <property type="protein sequence ID" value="KAH9371044.1"/>
    <property type="molecule type" value="Genomic_DNA"/>
</dbReference>
<evidence type="ECO:0000256" key="2">
    <source>
        <dbReference type="ARBA" id="ARBA00022723"/>
    </source>
</evidence>
<comment type="caution">
    <text evidence="4">The sequence shown here is derived from an EMBL/GenBank/DDBJ whole genome shotgun (WGS) entry which is preliminary data.</text>
</comment>
<dbReference type="VEuPathDB" id="VectorBase:HLOH_043053"/>
<evidence type="ECO:0000313" key="5">
    <source>
        <dbReference type="Proteomes" id="UP000821853"/>
    </source>
</evidence>
<evidence type="ECO:0000256" key="1">
    <source>
        <dbReference type="ARBA" id="ARBA00001968"/>
    </source>
</evidence>